<dbReference type="InterPro" id="IPR001817">
    <property type="entry name" value="Vasoprsn_rcpt"/>
</dbReference>
<dbReference type="AlphaFoldDB" id="A0A7I8W2A9"/>
<dbReference type="EMBL" id="CAJFCJ010000018">
    <property type="protein sequence ID" value="CAD5122706.1"/>
    <property type="molecule type" value="Genomic_DNA"/>
</dbReference>
<dbReference type="PRINTS" id="PR00237">
    <property type="entry name" value="GPCRRHODOPSN"/>
</dbReference>
<evidence type="ECO:0000256" key="3">
    <source>
        <dbReference type="ARBA" id="ARBA00022692"/>
    </source>
</evidence>
<keyword evidence="3 10" id="KW-0812">Transmembrane</keyword>
<dbReference type="InterPro" id="IPR000276">
    <property type="entry name" value="GPCR_Rhodpsn"/>
</dbReference>
<evidence type="ECO:0000256" key="9">
    <source>
        <dbReference type="ARBA" id="ARBA00023224"/>
    </source>
</evidence>
<keyword evidence="8 10" id="KW-0325">Glycoprotein</keyword>
<evidence type="ECO:0000256" key="8">
    <source>
        <dbReference type="ARBA" id="ARBA00023180"/>
    </source>
</evidence>
<dbReference type="PROSITE" id="PS50262">
    <property type="entry name" value="G_PROTEIN_RECEP_F1_2"/>
    <property type="match status" value="1"/>
</dbReference>
<protein>
    <submittedName>
        <fullName evidence="12">DgyrCDS11114</fullName>
    </submittedName>
</protein>
<evidence type="ECO:0000259" key="11">
    <source>
        <dbReference type="PROSITE" id="PS50262"/>
    </source>
</evidence>
<dbReference type="SUPFAM" id="SSF81321">
    <property type="entry name" value="Family A G protein-coupled receptor-like"/>
    <property type="match status" value="1"/>
</dbReference>
<evidence type="ECO:0000256" key="1">
    <source>
        <dbReference type="ARBA" id="ARBA00004651"/>
    </source>
</evidence>
<evidence type="ECO:0000256" key="2">
    <source>
        <dbReference type="ARBA" id="ARBA00022475"/>
    </source>
</evidence>
<comment type="similarity">
    <text evidence="10">Belongs to the G-protein coupled receptor 1 family. Vasopressin/oxytocin receptor subfamily.</text>
</comment>
<name>A0A7I8W2A9_9ANNE</name>
<feature type="transmembrane region" description="Helical" evidence="10">
    <location>
        <begin position="166"/>
        <end position="184"/>
    </location>
</feature>
<dbReference type="PANTHER" id="PTHR24241">
    <property type="entry name" value="NEUROPEPTIDE RECEPTOR-RELATED G-PROTEIN COUPLED RECEPTOR"/>
    <property type="match status" value="1"/>
</dbReference>
<evidence type="ECO:0000313" key="12">
    <source>
        <dbReference type="EMBL" id="CAD5122706.1"/>
    </source>
</evidence>
<dbReference type="PANTHER" id="PTHR24241:SF117">
    <property type="entry name" value="G-PROTEIN COUPLED RECEPTORS FAMILY 1 PROFILE DOMAIN-CONTAINING PROTEIN"/>
    <property type="match status" value="1"/>
</dbReference>
<keyword evidence="6 10" id="KW-0472">Membrane</keyword>
<dbReference type="Pfam" id="PF00001">
    <property type="entry name" value="7tm_1"/>
    <property type="match status" value="1"/>
</dbReference>
<evidence type="ECO:0000313" key="13">
    <source>
        <dbReference type="Proteomes" id="UP000549394"/>
    </source>
</evidence>
<feature type="transmembrane region" description="Helical" evidence="10">
    <location>
        <begin position="94"/>
        <end position="123"/>
    </location>
</feature>
<comment type="caution">
    <text evidence="12">The sequence shown here is derived from an EMBL/GenBank/DDBJ whole genome shotgun (WGS) entry which is preliminary data.</text>
</comment>
<keyword evidence="4 10" id="KW-1133">Transmembrane helix</keyword>
<keyword evidence="9 10" id="KW-0807">Transducer</keyword>
<comment type="caution">
    <text evidence="10">Lacks conserved residue(s) required for the propagation of feature annotation.</text>
</comment>
<dbReference type="Gene3D" id="1.20.1070.10">
    <property type="entry name" value="Rhodopsin 7-helix transmembrane proteins"/>
    <property type="match status" value="1"/>
</dbReference>
<dbReference type="InterPro" id="IPR017452">
    <property type="entry name" value="GPCR_Rhodpsn_7TM"/>
</dbReference>
<dbReference type="GO" id="GO:0032870">
    <property type="term" value="P:cellular response to hormone stimulus"/>
    <property type="evidence" value="ECO:0007669"/>
    <property type="project" value="TreeGrafter"/>
</dbReference>
<feature type="transmembrane region" description="Helical" evidence="10">
    <location>
        <begin position="46"/>
        <end position="65"/>
    </location>
</feature>
<comment type="subcellular location">
    <subcellularLocation>
        <location evidence="1 10">Cell membrane</location>
        <topology evidence="1 10">Multi-pass membrane protein</topology>
    </subcellularLocation>
</comment>
<dbReference type="GO" id="GO:0005000">
    <property type="term" value="F:vasopressin receptor activity"/>
    <property type="evidence" value="ECO:0007669"/>
    <property type="project" value="InterPro"/>
</dbReference>
<reference evidence="12 13" key="1">
    <citation type="submission" date="2020-08" db="EMBL/GenBank/DDBJ databases">
        <authorList>
            <person name="Hejnol A."/>
        </authorList>
    </citation>
    <scope>NUCLEOTIDE SEQUENCE [LARGE SCALE GENOMIC DNA]</scope>
</reference>
<proteinExistence type="inferred from homology"/>
<dbReference type="GO" id="GO:0005886">
    <property type="term" value="C:plasma membrane"/>
    <property type="evidence" value="ECO:0007669"/>
    <property type="project" value="UniProtKB-SubCell"/>
</dbReference>
<keyword evidence="5 10" id="KW-0297">G-protein coupled receptor</keyword>
<keyword evidence="2" id="KW-1003">Cell membrane</keyword>
<dbReference type="PRINTS" id="PR00896">
    <property type="entry name" value="VASOPRESSINR"/>
</dbReference>
<sequence length="281" mass="32534">MCKIVKFSQGFIMHASSFLLISLSIDRRDAIVEPMKFSSSIKRAKILVCVAWVLAAVFATPYTILYNETKVSHEGKNVTTCKNTFFTKPWHWKFWFSLSMTIVFYLPIVIILCCYAQIIYAIWRKSTILLGNRRNFTETCNLPCQRGTSVSSRGIIPRAKIRTIKMTFLIVLVFMLCWSPYLIINHLNIYGVLLDNYRPLIILVNSMCYFNSVANPIIYGVYSSKICQNFSTWLPICNRCASRTDSTNRRLSSTYYKSFESTRLSTTRKEAILMKKINEDE</sequence>
<evidence type="ECO:0000256" key="4">
    <source>
        <dbReference type="ARBA" id="ARBA00022989"/>
    </source>
</evidence>
<dbReference type="OrthoDB" id="5987909at2759"/>
<keyword evidence="13" id="KW-1185">Reference proteome</keyword>
<accession>A0A7I8W2A9</accession>
<organism evidence="12 13">
    <name type="scientific">Dimorphilus gyrociliatus</name>
    <dbReference type="NCBI Taxonomy" id="2664684"/>
    <lineage>
        <taxon>Eukaryota</taxon>
        <taxon>Metazoa</taxon>
        <taxon>Spiralia</taxon>
        <taxon>Lophotrochozoa</taxon>
        <taxon>Annelida</taxon>
        <taxon>Polychaeta</taxon>
        <taxon>Polychaeta incertae sedis</taxon>
        <taxon>Dinophilidae</taxon>
        <taxon>Dimorphilus</taxon>
    </lineage>
</organism>
<keyword evidence="7 10" id="KW-0675">Receptor</keyword>
<dbReference type="Proteomes" id="UP000549394">
    <property type="component" value="Unassembled WGS sequence"/>
</dbReference>
<dbReference type="GO" id="GO:0042277">
    <property type="term" value="F:peptide binding"/>
    <property type="evidence" value="ECO:0007669"/>
    <property type="project" value="TreeGrafter"/>
</dbReference>
<feature type="domain" description="G-protein coupled receptors family 1 profile" evidence="11">
    <location>
        <begin position="1"/>
        <end position="219"/>
    </location>
</feature>
<evidence type="ECO:0000256" key="6">
    <source>
        <dbReference type="ARBA" id="ARBA00023136"/>
    </source>
</evidence>
<feature type="transmembrane region" description="Helical" evidence="10">
    <location>
        <begin position="200"/>
        <end position="222"/>
    </location>
</feature>
<evidence type="ECO:0000256" key="5">
    <source>
        <dbReference type="ARBA" id="ARBA00023040"/>
    </source>
</evidence>
<evidence type="ECO:0000256" key="10">
    <source>
        <dbReference type="RuleBase" id="RU046427"/>
    </source>
</evidence>
<evidence type="ECO:0000256" key="7">
    <source>
        <dbReference type="ARBA" id="ARBA00023170"/>
    </source>
</evidence>
<gene>
    <name evidence="12" type="ORF">DGYR_LOCUS10483</name>
</gene>